<sequence>MKHDWKKSEKQFYAPKGEPEKISIPAMNFFSIRGEGNPNSPEFGEYISVLYALSYGVKMSPRQGLAPDGYFEYSIYPLEGVWDLKEEARAKSMEILDKDALVFNLMIRQPEFVTPEFAAEVIERVAKKKPHPLFSNVNFETITEGNCVQMLHTGSFDDEPASFARMEAYAEANGLNRKSKIHREIYLKDARKTAPEKLKTILRFTVVDH</sequence>
<dbReference type="InterPro" id="IPR011256">
    <property type="entry name" value="Reg_factor_effector_dom_sf"/>
</dbReference>
<dbReference type="HOGENOM" id="CLU_083625_0_0_10"/>
<evidence type="ECO:0000259" key="1">
    <source>
        <dbReference type="Pfam" id="PF06445"/>
    </source>
</evidence>
<organism evidence="2 3">
    <name type="scientific">Paludibacter propionicigenes (strain DSM 17365 / JCM 13257 / WB4)</name>
    <dbReference type="NCBI Taxonomy" id="694427"/>
    <lineage>
        <taxon>Bacteria</taxon>
        <taxon>Pseudomonadati</taxon>
        <taxon>Bacteroidota</taxon>
        <taxon>Bacteroidia</taxon>
        <taxon>Bacteroidales</taxon>
        <taxon>Paludibacteraceae</taxon>
        <taxon>Paludibacter</taxon>
    </lineage>
</organism>
<dbReference type="PIRSF" id="PIRSF031644">
    <property type="entry name" value="UCP031644"/>
    <property type="match status" value="1"/>
</dbReference>
<gene>
    <name evidence="2" type="ordered locus">Palpr_2630</name>
</gene>
<keyword evidence="3" id="KW-1185">Reference proteome</keyword>
<dbReference type="EMBL" id="CP002345">
    <property type="protein sequence ID" value="ADQ80762.1"/>
    <property type="molecule type" value="Genomic_DNA"/>
</dbReference>
<dbReference type="KEGG" id="ppn:Palpr_2630"/>
<feature type="domain" description="GyrI-like small molecule binding" evidence="1">
    <location>
        <begin position="18"/>
        <end position="200"/>
    </location>
</feature>
<dbReference type="Pfam" id="PF06445">
    <property type="entry name" value="GyrI-like"/>
    <property type="match status" value="1"/>
</dbReference>
<proteinExistence type="predicted"/>
<protein>
    <recommendedName>
        <fullName evidence="1">GyrI-like small molecule binding domain-containing protein</fullName>
    </recommendedName>
</protein>
<dbReference type="OrthoDB" id="4772335at2"/>
<dbReference type="eggNOG" id="COG4832">
    <property type="taxonomic scope" value="Bacteria"/>
</dbReference>
<reference key="1">
    <citation type="submission" date="2010-11" db="EMBL/GenBank/DDBJ databases">
        <title>The complete genome of Paludibacter propionicigenes DSM 17365.</title>
        <authorList>
            <consortium name="US DOE Joint Genome Institute (JGI-PGF)"/>
            <person name="Lucas S."/>
            <person name="Copeland A."/>
            <person name="Lapidus A."/>
            <person name="Bruce D."/>
            <person name="Goodwin L."/>
            <person name="Pitluck S."/>
            <person name="Kyrpides N."/>
            <person name="Mavromatis K."/>
            <person name="Ivanova N."/>
            <person name="Munk A.C."/>
            <person name="Brettin T."/>
            <person name="Detter J.C."/>
            <person name="Han C."/>
            <person name="Tapia R."/>
            <person name="Land M."/>
            <person name="Hauser L."/>
            <person name="Markowitz V."/>
            <person name="Cheng J.-F."/>
            <person name="Hugenholtz P."/>
            <person name="Woyke T."/>
            <person name="Wu D."/>
            <person name="Gronow S."/>
            <person name="Wellnitz S."/>
            <person name="Brambilla E."/>
            <person name="Klenk H.-P."/>
            <person name="Eisen J.A."/>
        </authorList>
    </citation>
    <scope>NUCLEOTIDE SEQUENCE</scope>
    <source>
        <strain>WB4</strain>
    </source>
</reference>
<dbReference type="STRING" id="694427.Palpr_2630"/>
<evidence type="ECO:0000313" key="3">
    <source>
        <dbReference type="Proteomes" id="UP000008718"/>
    </source>
</evidence>
<dbReference type="SUPFAM" id="SSF55136">
    <property type="entry name" value="Probable bacterial effector-binding domain"/>
    <property type="match status" value="1"/>
</dbReference>
<accession>E4T7R8</accession>
<dbReference type="InterPro" id="IPR029442">
    <property type="entry name" value="GyrI-like"/>
</dbReference>
<evidence type="ECO:0000313" key="2">
    <source>
        <dbReference type="EMBL" id="ADQ80762.1"/>
    </source>
</evidence>
<reference evidence="2 3" key="2">
    <citation type="journal article" date="2011" name="Stand. Genomic Sci.">
        <title>Complete genome sequence of Paludibacter propionicigenes type strain (WB4).</title>
        <authorList>
            <person name="Gronow S."/>
            <person name="Munk C."/>
            <person name="Lapidus A."/>
            <person name="Nolan M."/>
            <person name="Lucas S."/>
            <person name="Hammon N."/>
            <person name="Deshpande S."/>
            <person name="Cheng J.F."/>
            <person name="Tapia R."/>
            <person name="Han C."/>
            <person name="Goodwin L."/>
            <person name="Pitluck S."/>
            <person name="Liolios K."/>
            <person name="Ivanova N."/>
            <person name="Mavromatis K."/>
            <person name="Mikhailova N."/>
            <person name="Pati A."/>
            <person name="Chen A."/>
            <person name="Palaniappan K."/>
            <person name="Land M."/>
            <person name="Hauser L."/>
            <person name="Chang Y.J."/>
            <person name="Jeffries C.D."/>
            <person name="Brambilla E."/>
            <person name="Rohde M."/>
            <person name="Goker M."/>
            <person name="Detter J.C."/>
            <person name="Woyke T."/>
            <person name="Bristow J."/>
            <person name="Eisen J.A."/>
            <person name="Markowitz V."/>
            <person name="Hugenholtz P."/>
            <person name="Kyrpides N.C."/>
            <person name="Klenk H.P."/>
        </authorList>
    </citation>
    <scope>NUCLEOTIDE SEQUENCE [LARGE SCALE GENOMIC DNA]</scope>
    <source>
        <strain evidence="3">DSM 17365 / JCM 13257 / WB4</strain>
    </source>
</reference>
<dbReference type="Proteomes" id="UP000008718">
    <property type="component" value="Chromosome"/>
</dbReference>
<dbReference type="RefSeq" id="WP_013446131.1">
    <property type="nucleotide sequence ID" value="NC_014734.1"/>
</dbReference>
<dbReference type="InterPro" id="IPR008319">
    <property type="entry name" value="GyrI-like_CCH_Lin2189-like"/>
</dbReference>
<name>E4T7R8_PALPW</name>
<dbReference type="AlphaFoldDB" id="E4T7R8"/>
<dbReference type="Gene3D" id="3.20.80.10">
    <property type="entry name" value="Regulatory factor, effector binding domain"/>
    <property type="match status" value="1"/>
</dbReference>